<organism evidence="8 9">
    <name type="scientific">Conidiobolus coronatus (strain ATCC 28846 / CBS 209.66 / NRRL 28638)</name>
    <name type="common">Delacroixia coronata</name>
    <dbReference type="NCBI Taxonomy" id="796925"/>
    <lineage>
        <taxon>Eukaryota</taxon>
        <taxon>Fungi</taxon>
        <taxon>Fungi incertae sedis</taxon>
        <taxon>Zoopagomycota</taxon>
        <taxon>Entomophthoromycotina</taxon>
        <taxon>Entomophthoromycetes</taxon>
        <taxon>Entomophthorales</taxon>
        <taxon>Ancylistaceae</taxon>
        <taxon>Conidiobolus</taxon>
    </lineage>
</organism>
<evidence type="ECO:0000256" key="4">
    <source>
        <dbReference type="ARBA" id="ARBA00022553"/>
    </source>
</evidence>
<dbReference type="GO" id="GO:0030276">
    <property type="term" value="F:clathrin binding"/>
    <property type="evidence" value="ECO:0007669"/>
    <property type="project" value="TreeGrafter"/>
</dbReference>
<dbReference type="InterPro" id="IPR003903">
    <property type="entry name" value="UIM_dom"/>
</dbReference>
<sequence>MSISKAKSVVRSVKNFTKGHSEIQVKVVQATSSEAGGPSGALMNEIARASFIRHNFIEIMEIIDKRLNDPGRLWRHVFKSLSLLEFLIYNGSAEVIAHAKNNLHVVKTLREFQYIDDSGRDQGSAVRQKAKDLTDLLADEAKLKEIRSNLQQNASDGFGGHPNNPYGSSGYGQELYSSAPDRLGMGSSGRQIYSGYDEEAAYQQAVQESLRMTQQSGSTPVQPQYNPPNMRREDSDSDLQKAIELSKQDYLNKQNNVARQNELILLQDTAPTPPANMNQYDFFGNPVGQQQNSAPSNPQVDLLGIDFSTPQQPQQQQFRPQQNQMQEFSGLDYSSGNPFTQHNQPVFQQPQNPTPQHNGLNNIFGNQNTTPSSQFNNAFDGGFNAKPLPHQIANDANAQLAEIARNNARTDPFANLIQNRTQSPSMSAHNPFNTMGSPSQGQANQNQNNNFGMNNLNFNQHQSPSNNAFQANNGYNTTNPKTNPFF</sequence>
<feature type="domain" description="ENTH" evidence="7">
    <location>
        <begin position="15"/>
        <end position="147"/>
    </location>
</feature>
<keyword evidence="3" id="KW-0963">Cytoplasm</keyword>
<dbReference type="InterPro" id="IPR013809">
    <property type="entry name" value="ENTH"/>
</dbReference>
<evidence type="ECO:0000256" key="1">
    <source>
        <dbReference type="ARBA" id="ARBA00004496"/>
    </source>
</evidence>
<dbReference type="SMART" id="SM00726">
    <property type="entry name" value="UIM"/>
    <property type="match status" value="2"/>
</dbReference>
<gene>
    <name evidence="8" type="ORF">CONCODRAFT_79053</name>
</gene>
<dbReference type="PANTHER" id="PTHR12276:SF110">
    <property type="entry name" value="EPSIN-1-RELATED"/>
    <property type="match status" value="1"/>
</dbReference>
<comment type="similarity">
    <text evidence="2">Belongs to the epsin family.</text>
</comment>
<feature type="region of interest" description="Disordered" evidence="6">
    <location>
        <begin position="209"/>
        <end position="236"/>
    </location>
</feature>
<evidence type="ECO:0000313" key="9">
    <source>
        <dbReference type="Proteomes" id="UP000070444"/>
    </source>
</evidence>
<evidence type="ECO:0000313" key="8">
    <source>
        <dbReference type="EMBL" id="KXN69988.1"/>
    </source>
</evidence>
<evidence type="ECO:0000256" key="3">
    <source>
        <dbReference type="ARBA" id="ARBA00022490"/>
    </source>
</evidence>
<dbReference type="GO" id="GO:0006897">
    <property type="term" value="P:endocytosis"/>
    <property type="evidence" value="ECO:0007669"/>
    <property type="project" value="TreeGrafter"/>
</dbReference>
<dbReference type="GO" id="GO:0030125">
    <property type="term" value="C:clathrin vesicle coat"/>
    <property type="evidence" value="ECO:0007669"/>
    <property type="project" value="TreeGrafter"/>
</dbReference>
<feature type="compositionally biased region" description="Low complexity" evidence="6">
    <location>
        <begin position="440"/>
        <end position="460"/>
    </location>
</feature>
<evidence type="ECO:0000256" key="6">
    <source>
        <dbReference type="SAM" id="MobiDB-lite"/>
    </source>
</evidence>
<keyword evidence="4" id="KW-0597">Phosphoprotein</keyword>
<dbReference type="EMBL" id="KQ964516">
    <property type="protein sequence ID" value="KXN69988.1"/>
    <property type="molecule type" value="Genomic_DNA"/>
</dbReference>
<feature type="compositionally biased region" description="Polar residues" evidence="6">
    <location>
        <begin position="461"/>
        <end position="486"/>
    </location>
</feature>
<dbReference type="GO" id="GO:0005886">
    <property type="term" value="C:plasma membrane"/>
    <property type="evidence" value="ECO:0007669"/>
    <property type="project" value="TreeGrafter"/>
</dbReference>
<keyword evidence="5" id="KW-0446">Lipid-binding</keyword>
<proteinExistence type="inferred from homology"/>
<feature type="region of interest" description="Disordered" evidence="6">
    <location>
        <begin position="423"/>
        <end position="486"/>
    </location>
</feature>
<feature type="compositionally biased region" description="Polar residues" evidence="6">
    <location>
        <begin position="423"/>
        <end position="439"/>
    </location>
</feature>
<dbReference type="PROSITE" id="PS50942">
    <property type="entry name" value="ENTH"/>
    <property type="match status" value="1"/>
</dbReference>
<dbReference type="Gene3D" id="6.10.140.100">
    <property type="match status" value="1"/>
</dbReference>
<feature type="compositionally biased region" description="Polar residues" evidence="6">
    <location>
        <begin position="332"/>
        <end position="376"/>
    </location>
</feature>
<dbReference type="Gene3D" id="1.25.40.90">
    <property type="match status" value="1"/>
</dbReference>
<evidence type="ECO:0000256" key="5">
    <source>
        <dbReference type="ARBA" id="ARBA00023121"/>
    </source>
</evidence>
<protein>
    <submittedName>
        <fullName evidence="8">ENTH-domain-containing protein</fullName>
    </submittedName>
</protein>
<feature type="compositionally biased region" description="Polar residues" evidence="6">
    <location>
        <begin position="287"/>
        <end position="299"/>
    </location>
</feature>
<dbReference type="AlphaFoldDB" id="A0A137P4P5"/>
<evidence type="ECO:0000259" key="7">
    <source>
        <dbReference type="PROSITE" id="PS50942"/>
    </source>
</evidence>
<dbReference type="PANTHER" id="PTHR12276">
    <property type="entry name" value="EPSIN/ENT-RELATED"/>
    <property type="match status" value="1"/>
</dbReference>
<dbReference type="GO" id="GO:0005543">
    <property type="term" value="F:phospholipid binding"/>
    <property type="evidence" value="ECO:0007669"/>
    <property type="project" value="TreeGrafter"/>
</dbReference>
<dbReference type="FunFam" id="1.25.40.90:FF:000006">
    <property type="entry name" value="Clathrin interactor 1"/>
    <property type="match status" value="1"/>
</dbReference>
<feature type="compositionally biased region" description="Low complexity" evidence="6">
    <location>
        <begin position="310"/>
        <end position="326"/>
    </location>
</feature>
<dbReference type="InterPro" id="IPR008942">
    <property type="entry name" value="ENTH_VHS"/>
</dbReference>
<dbReference type="Pfam" id="PF01417">
    <property type="entry name" value="ENTH"/>
    <property type="match status" value="1"/>
</dbReference>
<dbReference type="Proteomes" id="UP000070444">
    <property type="component" value="Unassembled WGS sequence"/>
</dbReference>
<dbReference type="OrthoDB" id="4033880at2759"/>
<feature type="compositionally biased region" description="Polar residues" evidence="6">
    <location>
        <begin position="209"/>
        <end position="224"/>
    </location>
</feature>
<keyword evidence="9" id="KW-1185">Reference proteome</keyword>
<evidence type="ECO:0000256" key="2">
    <source>
        <dbReference type="ARBA" id="ARBA00010130"/>
    </source>
</evidence>
<name>A0A137P4P5_CONC2</name>
<dbReference type="SUPFAM" id="SSF48464">
    <property type="entry name" value="ENTH/VHS domain"/>
    <property type="match status" value="1"/>
</dbReference>
<accession>A0A137P4P5</accession>
<comment type="subcellular location">
    <subcellularLocation>
        <location evidence="1">Cytoplasm</location>
    </subcellularLocation>
</comment>
<reference evidence="8 9" key="1">
    <citation type="journal article" date="2015" name="Genome Biol. Evol.">
        <title>Phylogenomic analyses indicate that early fungi evolved digesting cell walls of algal ancestors of land plants.</title>
        <authorList>
            <person name="Chang Y."/>
            <person name="Wang S."/>
            <person name="Sekimoto S."/>
            <person name="Aerts A.L."/>
            <person name="Choi C."/>
            <person name="Clum A."/>
            <person name="LaButti K.M."/>
            <person name="Lindquist E.A."/>
            <person name="Yee Ngan C."/>
            <person name="Ohm R.A."/>
            <person name="Salamov A.A."/>
            <person name="Grigoriev I.V."/>
            <person name="Spatafora J.W."/>
            <person name="Berbee M.L."/>
        </authorList>
    </citation>
    <scope>NUCLEOTIDE SEQUENCE [LARGE SCALE GENOMIC DNA]</scope>
    <source>
        <strain evidence="8 9">NRRL 28638</strain>
    </source>
</reference>
<dbReference type="SMART" id="SM00273">
    <property type="entry name" value="ENTH"/>
    <property type="match status" value="1"/>
</dbReference>
<feature type="region of interest" description="Disordered" evidence="6">
    <location>
        <begin position="270"/>
        <end position="376"/>
    </location>
</feature>
<dbReference type="STRING" id="796925.A0A137P4P5"/>
<dbReference type="GO" id="GO:0005768">
    <property type="term" value="C:endosome"/>
    <property type="evidence" value="ECO:0007669"/>
    <property type="project" value="TreeGrafter"/>
</dbReference>